<feature type="region of interest" description="Disordered" evidence="7">
    <location>
        <begin position="1"/>
        <end position="23"/>
    </location>
</feature>
<keyword evidence="9" id="KW-1185">Reference proteome</keyword>
<evidence type="ECO:0000256" key="7">
    <source>
        <dbReference type="SAM" id="MobiDB-lite"/>
    </source>
</evidence>
<dbReference type="RefSeq" id="WP_209906386.1">
    <property type="nucleotide sequence ID" value="NZ_BAAAMI010000019.1"/>
</dbReference>
<dbReference type="InterPro" id="IPR008949">
    <property type="entry name" value="Isoprenoid_synthase_dom_sf"/>
</dbReference>
<dbReference type="GO" id="GO:0004337">
    <property type="term" value="F:(2E,6E)-farnesyl diphosphate synthase activity"/>
    <property type="evidence" value="ECO:0007669"/>
    <property type="project" value="UniProtKB-EC"/>
</dbReference>
<dbReference type="PANTHER" id="PTHR12001:SF85">
    <property type="entry name" value="SHORT CHAIN ISOPRENYL DIPHOSPHATE SYNTHASE"/>
    <property type="match status" value="1"/>
</dbReference>
<dbReference type="EC" id="2.5.1.10" evidence="8"/>
<evidence type="ECO:0000256" key="2">
    <source>
        <dbReference type="ARBA" id="ARBA00006706"/>
    </source>
</evidence>
<keyword evidence="3 6" id="KW-0808">Transferase</keyword>
<comment type="cofactor">
    <cofactor evidence="1">
        <name>Mg(2+)</name>
        <dbReference type="ChEBI" id="CHEBI:18420"/>
    </cofactor>
</comment>
<organism evidence="8 9">
    <name type="scientific">Paeniglutamicibacter psychrophenolicus</name>
    <dbReference type="NCBI Taxonomy" id="257454"/>
    <lineage>
        <taxon>Bacteria</taxon>
        <taxon>Bacillati</taxon>
        <taxon>Actinomycetota</taxon>
        <taxon>Actinomycetes</taxon>
        <taxon>Micrococcales</taxon>
        <taxon>Micrococcaceae</taxon>
        <taxon>Paeniglutamicibacter</taxon>
    </lineage>
</organism>
<proteinExistence type="inferred from homology"/>
<dbReference type="Proteomes" id="UP000766570">
    <property type="component" value="Unassembled WGS sequence"/>
</dbReference>
<dbReference type="GO" id="GO:0004161">
    <property type="term" value="F:dimethylallyltranstransferase activity"/>
    <property type="evidence" value="ECO:0007669"/>
    <property type="project" value="UniProtKB-EC"/>
</dbReference>
<reference evidence="8 9" key="1">
    <citation type="submission" date="2021-03" db="EMBL/GenBank/DDBJ databases">
        <title>Sequencing the genomes of 1000 actinobacteria strains.</title>
        <authorList>
            <person name="Klenk H.-P."/>
        </authorList>
    </citation>
    <scope>NUCLEOTIDE SEQUENCE [LARGE SCALE GENOMIC DNA]</scope>
    <source>
        <strain evidence="8 9">DSM 15454</strain>
    </source>
</reference>
<dbReference type="SUPFAM" id="SSF48576">
    <property type="entry name" value="Terpenoid synthases"/>
    <property type="match status" value="1"/>
</dbReference>
<dbReference type="Pfam" id="PF00348">
    <property type="entry name" value="polyprenyl_synt"/>
    <property type="match status" value="1"/>
</dbReference>
<dbReference type="EC" id="2.5.1.29" evidence="8"/>
<dbReference type="Gene3D" id="1.10.600.10">
    <property type="entry name" value="Farnesyl Diphosphate Synthase"/>
    <property type="match status" value="1"/>
</dbReference>
<accession>A0ABS4WAE9</accession>
<sequence length="372" mass="39235">MSLPSQSPAQTCRPRPAPASDALQQPVRLHLAAVIQEHREAAGEYSKAAETLWTRIGQALEGGKLTRPRLVLLGHEAFASPAAGETESAERLQRVIQLGCAFELLHGSLLMHDDVIDRDFTRRGRPTLSALYRDDALARGKTAQDAEHAGHSAAIIAGDLLLAAAIKLARCAADSLPAADAIENSFHQAIHHAAAGELEDLLFSLGPVPAQVHEVLRMEKLKTAAYSFQVPLHTGALLAGADAAGAAALANIGSQLGVAYQLIDDILGTFGDPEQTGKSIESDLREGKSTILTAMAAATPGFSTHLQLFRDPDADVPAMRSALEAAGAERFARQLAHDLCAGATSASRTLNLPVNVSAELEEFADLILNRGA</sequence>
<feature type="compositionally biased region" description="Polar residues" evidence="7">
    <location>
        <begin position="1"/>
        <end position="10"/>
    </location>
</feature>
<dbReference type="EC" id="2.5.1.1" evidence="8"/>
<dbReference type="PROSITE" id="PS00723">
    <property type="entry name" value="POLYPRENYL_SYNTHASE_1"/>
    <property type="match status" value="1"/>
</dbReference>
<dbReference type="PROSITE" id="PS00444">
    <property type="entry name" value="POLYPRENYL_SYNTHASE_2"/>
    <property type="match status" value="1"/>
</dbReference>
<keyword evidence="4" id="KW-0479">Metal-binding</keyword>
<dbReference type="PANTHER" id="PTHR12001">
    <property type="entry name" value="GERANYLGERANYL PYROPHOSPHATE SYNTHASE"/>
    <property type="match status" value="1"/>
</dbReference>
<protein>
    <submittedName>
        <fullName evidence="8">Geranylgeranyl diphosphate synthase type II</fullName>
        <ecNumber evidence="8">2.5.1.1</ecNumber>
        <ecNumber evidence="8">2.5.1.10</ecNumber>
        <ecNumber evidence="8">2.5.1.29</ecNumber>
    </submittedName>
</protein>
<evidence type="ECO:0000256" key="4">
    <source>
        <dbReference type="ARBA" id="ARBA00022723"/>
    </source>
</evidence>
<evidence type="ECO:0000313" key="9">
    <source>
        <dbReference type="Proteomes" id="UP000766570"/>
    </source>
</evidence>
<evidence type="ECO:0000256" key="5">
    <source>
        <dbReference type="ARBA" id="ARBA00022842"/>
    </source>
</evidence>
<evidence type="ECO:0000256" key="1">
    <source>
        <dbReference type="ARBA" id="ARBA00001946"/>
    </source>
</evidence>
<name>A0ABS4WAE9_9MICC</name>
<dbReference type="SFLD" id="SFLDS00005">
    <property type="entry name" value="Isoprenoid_Synthase_Type_I"/>
    <property type="match status" value="1"/>
</dbReference>
<dbReference type="EMBL" id="JAGIOE010000001">
    <property type="protein sequence ID" value="MBP2373172.1"/>
    <property type="molecule type" value="Genomic_DNA"/>
</dbReference>
<dbReference type="GO" id="GO:0004311">
    <property type="term" value="F:geranylgeranyl diphosphate synthase activity"/>
    <property type="evidence" value="ECO:0007669"/>
    <property type="project" value="UniProtKB-EC"/>
</dbReference>
<evidence type="ECO:0000313" key="8">
    <source>
        <dbReference type="EMBL" id="MBP2373172.1"/>
    </source>
</evidence>
<evidence type="ECO:0000256" key="6">
    <source>
        <dbReference type="RuleBase" id="RU004466"/>
    </source>
</evidence>
<keyword evidence="5" id="KW-0460">Magnesium</keyword>
<dbReference type="InterPro" id="IPR000092">
    <property type="entry name" value="Polyprenyl_synt"/>
</dbReference>
<comment type="caution">
    <text evidence="8">The sequence shown here is derived from an EMBL/GenBank/DDBJ whole genome shotgun (WGS) entry which is preliminary data.</text>
</comment>
<comment type="similarity">
    <text evidence="2 6">Belongs to the FPP/GGPP synthase family.</text>
</comment>
<dbReference type="InterPro" id="IPR033749">
    <property type="entry name" value="Polyprenyl_synt_CS"/>
</dbReference>
<gene>
    <name evidence="8" type="ORF">JOF46_001084</name>
</gene>
<evidence type="ECO:0000256" key="3">
    <source>
        <dbReference type="ARBA" id="ARBA00022679"/>
    </source>
</evidence>